<dbReference type="Proteomes" id="UP001187415">
    <property type="component" value="Unassembled WGS sequence"/>
</dbReference>
<evidence type="ECO:0000313" key="2">
    <source>
        <dbReference type="Proteomes" id="UP001187415"/>
    </source>
</evidence>
<dbReference type="AlphaFoldDB" id="A0AA88RWR2"/>
<gene>
    <name evidence="1" type="ORF">Q5P01_023032</name>
</gene>
<reference evidence="1" key="1">
    <citation type="submission" date="2023-07" db="EMBL/GenBank/DDBJ databases">
        <title>Chromosome-level Genome Assembly of Striped Snakehead (Channa striata).</title>
        <authorList>
            <person name="Liu H."/>
        </authorList>
    </citation>
    <scope>NUCLEOTIDE SEQUENCE</scope>
    <source>
        <strain evidence="1">Gz</strain>
        <tissue evidence="1">Muscle</tissue>
    </source>
</reference>
<keyword evidence="2" id="KW-1185">Reference proteome</keyword>
<organism evidence="1 2">
    <name type="scientific">Channa striata</name>
    <name type="common">Snakehead murrel</name>
    <name type="synonym">Ophicephalus striatus</name>
    <dbReference type="NCBI Taxonomy" id="64152"/>
    <lineage>
        <taxon>Eukaryota</taxon>
        <taxon>Metazoa</taxon>
        <taxon>Chordata</taxon>
        <taxon>Craniata</taxon>
        <taxon>Vertebrata</taxon>
        <taxon>Euteleostomi</taxon>
        <taxon>Actinopterygii</taxon>
        <taxon>Neopterygii</taxon>
        <taxon>Teleostei</taxon>
        <taxon>Neoteleostei</taxon>
        <taxon>Acanthomorphata</taxon>
        <taxon>Anabantaria</taxon>
        <taxon>Anabantiformes</taxon>
        <taxon>Channoidei</taxon>
        <taxon>Channidae</taxon>
        <taxon>Channa</taxon>
    </lineage>
</organism>
<protein>
    <submittedName>
        <fullName evidence="1">Uncharacterized protein</fullName>
    </submittedName>
</protein>
<sequence length="218" mass="24221">MNPGLLILRPQRFTSQHLLILSCDDQQHAALVSPVFPPVLDAACRLHRDPFGLQFRRSQPAPATDHGNVKKKFAVAPELIRLIRICQHLLIRNYDDQQHAALVSTVFPPVLDAACGLHGDRVQHQLSTSLAVALTDALTHQYLLNTVMTSNMLLLSPLCFLLCWMLPVDSIGIRSGFSSEEANQPLPLTMVGDAVDDMYAGCKEPMRKMLALLRRLLV</sequence>
<comment type="caution">
    <text evidence="1">The sequence shown here is derived from an EMBL/GenBank/DDBJ whole genome shotgun (WGS) entry which is preliminary data.</text>
</comment>
<proteinExistence type="predicted"/>
<accession>A0AA88RWR2</accession>
<dbReference type="EMBL" id="JAUPFM010000018">
    <property type="protein sequence ID" value="KAK2822967.1"/>
    <property type="molecule type" value="Genomic_DNA"/>
</dbReference>
<name>A0AA88RWR2_CHASR</name>
<evidence type="ECO:0000313" key="1">
    <source>
        <dbReference type="EMBL" id="KAK2822967.1"/>
    </source>
</evidence>